<evidence type="ECO:0000313" key="2">
    <source>
        <dbReference type="EMBL" id="HIU29341.1"/>
    </source>
</evidence>
<dbReference type="InterPro" id="IPR007421">
    <property type="entry name" value="Schlafen_AlbA_2_dom"/>
</dbReference>
<dbReference type="Pfam" id="PF13749">
    <property type="entry name" value="HATPase_c_4"/>
    <property type="match status" value="1"/>
</dbReference>
<sequence length="453" mass="49801">MIDFNEIGKYKENNRIEAKKALGGLPESIWETYSAFANTLGGILLLGVEELPGKTLRCIDLPDPAKLLRRFRELLEDRTKVSANILSEEDLQIHEIDGKHVISIRVPRALRTDRPVYINQDPFSGTYRRNGEGDYRCTSDEIEAMLRDAAIQTHDMQVCSGLSLDALDAETIARCRACGNSAEDADDPAFLSRTGAAACAEDGQLRPTAAGILLFGRMETIRSHFPEYRLAYTGASAGKRRFDNNILEFYFSVCREIDALPAAADPDVKRGIREAFANCLINADYYAPGGISVVSAPAHISFSNPGSFRIRKESAYAGGISDPRNTIIFRIFKYMNIGKGRGGGIQNLFSVWRRRGFSAPEIREQFQPDRITVLLPLTAARESAPGRLGAAELEAGGAAVIEYLTENICARAAELSEALGFPLRETEALIDALREKGIITERPDDSGAFVLKS</sequence>
<dbReference type="PANTHER" id="PTHR30595">
    <property type="entry name" value="GLPR-RELATED TRANSCRIPTIONAL REPRESSOR"/>
    <property type="match status" value="1"/>
</dbReference>
<organism evidence="2 3">
    <name type="scientific">Candidatus Egerieisoma faecipullorum</name>
    <dbReference type="NCBI Taxonomy" id="2840963"/>
    <lineage>
        <taxon>Bacteria</taxon>
        <taxon>Bacillati</taxon>
        <taxon>Bacillota</taxon>
        <taxon>Clostridia</taxon>
        <taxon>Eubacteriales</taxon>
        <taxon>Clostridiaceae</taxon>
        <taxon>Clostridiaceae incertae sedis</taxon>
        <taxon>Candidatus Egerieisoma</taxon>
    </lineage>
</organism>
<dbReference type="AlphaFoldDB" id="A0A9D1I6J9"/>
<dbReference type="Pfam" id="PF04326">
    <property type="entry name" value="SLFN_AlbA_2"/>
    <property type="match status" value="1"/>
</dbReference>
<gene>
    <name evidence="2" type="ORF">IAD50_03470</name>
</gene>
<dbReference type="InterPro" id="IPR038475">
    <property type="entry name" value="RecG_C_sf"/>
</dbReference>
<dbReference type="Proteomes" id="UP000824089">
    <property type="component" value="Unassembled WGS sequence"/>
</dbReference>
<protein>
    <submittedName>
        <fullName evidence="2">DNA binding domain-containing protein</fullName>
    </submittedName>
</protein>
<dbReference type="PANTHER" id="PTHR30595:SF6">
    <property type="entry name" value="SCHLAFEN ALBA-2 DOMAIN-CONTAINING PROTEIN"/>
    <property type="match status" value="1"/>
</dbReference>
<dbReference type="InterPro" id="IPR038461">
    <property type="entry name" value="Schlafen_AlbA_2_dom_sf"/>
</dbReference>
<proteinExistence type="predicted"/>
<accession>A0A9D1I6J9</accession>
<dbReference type="Gene3D" id="3.30.950.30">
    <property type="entry name" value="Schlafen, AAA domain"/>
    <property type="match status" value="1"/>
</dbReference>
<dbReference type="EMBL" id="DVMM01000068">
    <property type="protein sequence ID" value="HIU29341.1"/>
    <property type="molecule type" value="Genomic_DNA"/>
</dbReference>
<name>A0A9D1I6J9_9CLOT</name>
<evidence type="ECO:0000313" key="3">
    <source>
        <dbReference type="Proteomes" id="UP000824089"/>
    </source>
</evidence>
<dbReference type="Gene3D" id="3.30.565.60">
    <property type="match status" value="1"/>
</dbReference>
<reference evidence="2" key="1">
    <citation type="submission" date="2020-10" db="EMBL/GenBank/DDBJ databases">
        <authorList>
            <person name="Gilroy R."/>
        </authorList>
    </citation>
    <scope>NUCLEOTIDE SEQUENCE</scope>
    <source>
        <strain evidence="2">CHK195-4489</strain>
    </source>
</reference>
<evidence type="ECO:0000259" key="1">
    <source>
        <dbReference type="Pfam" id="PF04326"/>
    </source>
</evidence>
<reference evidence="2" key="2">
    <citation type="journal article" date="2021" name="PeerJ">
        <title>Extensive microbial diversity within the chicken gut microbiome revealed by metagenomics and culture.</title>
        <authorList>
            <person name="Gilroy R."/>
            <person name="Ravi A."/>
            <person name="Getino M."/>
            <person name="Pursley I."/>
            <person name="Horton D.L."/>
            <person name="Alikhan N.F."/>
            <person name="Baker D."/>
            <person name="Gharbi K."/>
            <person name="Hall N."/>
            <person name="Watson M."/>
            <person name="Adriaenssens E.M."/>
            <person name="Foster-Nyarko E."/>
            <person name="Jarju S."/>
            <person name="Secka A."/>
            <person name="Antonio M."/>
            <person name="Oren A."/>
            <person name="Chaudhuri R.R."/>
            <person name="La Ragione R."/>
            <person name="Hildebrand F."/>
            <person name="Pallen M.J."/>
        </authorList>
    </citation>
    <scope>NUCLEOTIDE SEQUENCE</scope>
    <source>
        <strain evidence="2">CHK195-4489</strain>
    </source>
</reference>
<comment type="caution">
    <text evidence="2">The sequence shown here is derived from an EMBL/GenBank/DDBJ whole genome shotgun (WGS) entry which is preliminary data.</text>
</comment>
<feature type="domain" description="Schlafen AlbA-2" evidence="1">
    <location>
        <begin position="12"/>
        <end position="137"/>
    </location>
</feature>